<dbReference type="InterPro" id="IPR043502">
    <property type="entry name" value="DNA/RNA_pol_sf"/>
</dbReference>
<dbReference type="GeneTree" id="ENSGT00940000163630"/>
<dbReference type="OMA" id="QTERQIM"/>
<dbReference type="Ensembl" id="ENSACIT00000031426.1">
    <property type="protein sequence ID" value="ENSACIP00000030629.1"/>
    <property type="gene ID" value="ENSACIG00000023684.1"/>
</dbReference>
<dbReference type="STRING" id="61819.ENSACIP00000030629"/>
<evidence type="ECO:0000313" key="3">
    <source>
        <dbReference type="Proteomes" id="UP000261340"/>
    </source>
</evidence>
<reference evidence="2" key="1">
    <citation type="submission" date="2025-08" db="UniProtKB">
        <authorList>
            <consortium name="Ensembl"/>
        </authorList>
    </citation>
    <scope>IDENTIFICATION</scope>
</reference>
<dbReference type="InterPro" id="IPR000477">
    <property type="entry name" value="RT_dom"/>
</dbReference>
<protein>
    <recommendedName>
        <fullName evidence="1">Reverse transcriptase domain-containing protein</fullName>
    </recommendedName>
</protein>
<keyword evidence="3" id="KW-1185">Reference proteome</keyword>
<evidence type="ECO:0000259" key="1">
    <source>
        <dbReference type="PROSITE" id="PS50878"/>
    </source>
</evidence>
<accession>A0A3Q0T717</accession>
<dbReference type="Pfam" id="PF00078">
    <property type="entry name" value="RVT_1"/>
    <property type="match status" value="1"/>
</dbReference>
<feature type="domain" description="Reverse transcriptase" evidence="1">
    <location>
        <begin position="1"/>
        <end position="140"/>
    </location>
</feature>
<name>A0A3Q0T717_AMPCI</name>
<evidence type="ECO:0000313" key="2">
    <source>
        <dbReference type="Ensembl" id="ENSACIP00000030629.1"/>
    </source>
</evidence>
<dbReference type="PANTHER" id="PTHR31635:SF196">
    <property type="entry name" value="REVERSE TRANSCRIPTASE DOMAIN-CONTAINING PROTEIN-RELATED"/>
    <property type="match status" value="1"/>
</dbReference>
<proteinExistence type="predicted"/>
<organism evidence="2 3">
    <name type="scientific">Amphilophus citrinellus</name>
    <name type="common">Midas cichlid</name>
    <name type="synonym">Cichlasoma citrinellum</name>
    <dbReference type="NCBI Taxonomy" id="61819"/>
    <lineage>
        <taxon>Eukaryota</taxon>
        <taxon>Metazoa</taxon>
        <taxon>Chordata</taxon>
        <taxon>Craniata</taxon>
        <taxon>Vertebrata</taxon>
        <taxon>Euteleostomi</taxon>
        <taxon>Actinopterygii</taxon>
        <taxon>Neopterygii</taxon>
        <taxon>Teleostei</taxon>
        <taxon>Neoteleostei</taxon>
        <taxon>Acanthomorphata</taxon>
        <taxon>Ovalentaria</taxon>
        <taxon>Cichlomorphae</taxon>
        <taxon>Cichliformes</taxon>
        <taxon>Cichlidae</taxon>
        <taxon>New World cichlids</taxon>
        <taxon>Cichlasomatinae</taxon>
        <taxon>Heroini</taxon>
        <taxon>Amphilophus</taxon>
    </lineage>
</organism>
<dbReference type="Proteomes" id="UP000261340">
    <property type="component" value="Unplaced"/>
</dbReference>
<dbReference type="AlphaFoldDB" id="A0A3Q0T717"/>
<reference evidence="2" key="2">
    <citation type="submission" date="2025-09" db="UniProtKB">
        <authorList>
            <consortium name="Ensembl"/>
        </authorList>
    </citation>
    <scope>IDENTIFICATION</scope>
</reference>
<dbReference type="SUPFAM" id="SSF56672">
    <property type="entry name" value="DNA/RNA polymerases"/>
    <property type="match status" value="1"/>
</dbReference>
<dbReference type="PROSITE" id="PS50878">
    <property type="entry name" value="RT_POL"/>
    <property type="match status" value="1"/>
</dbReference>
<dbReference type="PANTHER" id="PTHR31635">
    <property type="entry name" value="REVERSE TRANSCRIPTASE DOMAIN-CONTAINING PROTEIN-RELATED"/>
    <property type="match status" value="1"/>
</dbReference>
<sequence>MVRTLYANPTAIVSTNGLHSLPFPIERGSRQGCPLSPLLFALSLEPLAQAIRQNKVFNYPLKSCDNSISLIADDILLYISDLEDSIPKILQIFSIFGSISGYKINWEKSNMLKLNSIPVNGSINHPIPLQSKITYLGVTIHTSMKKIVQDNYETMLNNVQRDLKNWAALPASFRSRVAVVKMNILPRVNFLSAIPGISPDMLDFFFSFNPHKGCKAP</sequence>